<dbReference type="STRING" id="1777141.AWB80_05918"/>
<evidence type="ECO:0000313" key="2">
    <source>
        <dbReference type="EMBL" id="SAK86387.1"/>
    </source>
</evidence>
<comment type="caution">
    <text evidence="2">The sequence shown here is derived from an EMBL/GenBank/DDBJ whole genome shotgun (WGS) entry which is preliminary data.</text>
</comment>
<organism evidence="2 3">
    <name type="scientific">Caballeronia pedi</name>
    <dbReference type="NCBI Taxonomy" id="1777141"/>
    <lineage>
        <taxon>Bacteria</taxon>
        <taxon>Pseudomonadati</taxon>
        <taxon>Pseudomonadota</taxon>
        <taxon>Betaproteobacteria</taxon>
        <taxon>Burkholderiales</taxon>
        <taxon>Burkholderiaceae</taxon>
        <taxon>Caballeronia</taxon>
    </lineage>
</organism>
<protein>
    <recommendedName>
        <fullName evidence="4">DUF4239 domain-containing protein</fullName>
    </recommendedName>
</protein>
<dbReference type="EMBL" id="FCOE02000027">
    <property type="protein sequence ID" value="SAK86387.1"/>
    <property type="molecule type" value="Genomic_DNA"/>
</dbReference>
<feature type="transmembrane region" description="Helical" evidence="1">
    <location>
        <begin position="209"/>
        <end position="228"/>
    </location>
</feature>
<keyword evidence="1" id="KW-0812">Transmembrane</keyword>
<accession>A0A158CXN7</accession>
<dbReference type="AlphaFoldDB" id="A0A158CXN7"/>
<dbReference type="InterPro" id="IPR025333">
    <property type="entry name" value="DUF4239"/>
</dbReference>
<dbReference type="Proteomes" id="UP000054911">
    <property type="component" value="Unassembled WGS sequence"/>
</dbReference>
<evidence type="ECO:0000313" key="3">
    <source>
        <dbReference type="Proteomes" id="UP000054911"/>
    </source>
</evidence>
<evidence type="ECO:0000256" key="1">
    <source>
        <dbReference type="SAM" id="Phobius"/>
    </source>
</evidence>
<evidence type="ECO:0008006" key="4">
    <source>
        <dbReference type="Google" id="ProtNLM"/>
    </source>
</evidence>
<feature type="transmembrane region" description="Helical" evidence="1">
    <location>
        <begin position="183"/>
        <end position="203"/>
    </location>
</feature>
<dbReference type="OrthoDB" id="116415at2"/>
<keyword evidence="1" id="KW-0472">Membrane</keyword>
<feature type="transmembrane region" description="Helical" evidence="1">
    <location>
        <begin position="47"/>
        <end position="67"/>
    </location>
</feature>
<gene>
    <name evidence="2" type="ORF">AWB80_05918</name>
</gene>
<dbReference type="Pfam" id="PF14023">
    <property type="entry name" value="Bestrophin-like"/>
    <property type="match status" value="1"/>
</dbReference>
<name>A0A158CXN7_9BURK</name>
<sequence length="254" mass="27646">MAQLASHPFSVFVLSIVMMSFAAWLGASVLRRAKPLDDDARDDFGVVQSAVLTLLALVIGFSLSMAVGRYDQRKNFEEEEANAIGTEFIRADLLPGPAAANVRALLVKYIDQRIQYYQVHDAQRLTQIDAATTQLETQLWAAATADAAALPNPLTALVVAGMNDVINTQGYTQAAWRNRIPSAAWALLMVVGLFANLLVGYGVRTATATRRFLLIMPMVVSLSFMLIADIDSPRNGIIRVAPQNLISTAQSLRP</sequence>
<keyword evidence="3" id="KW-1185">Reference proteome</keyword>
<proteinExistence type="predicted"/>
<feature type="transmembrane region" description="Helical" evidence="1">
    <location>
        <begin position="9"/>
        <end position="27"/>
    </location>
</feature>
<reference evidence="2" key="1">
    <citation type="submission" date="2016-01" db="EMBL/GenBank/DDBJ databases">
        <authorList>
            <person name="Peeters C."/>
        </authorList>
    </citation>
    <scope>NUCLEOTIDE SEQUENCE [LARGE SCALE GENOMIC DNA]</scope>
    <source>
        <strain evidence="2">LMG 29323</strain>
    </source>
</reference>
<keyword evidence="1" id="KW-1133">Transmembrane helix</keyword>